<sequence length="27" mass="3096">MGRRLLGPCKKWLVAWVVLSLSAFSYN</sequence>
<name>A0A0A8Y2C0_ARUDO</name>
<reference evidence="1" key="1">
    <citation type="submission" date="2014-09" db="EMBL/GenBank/DDBJ databases">
        <authorList>
            <person name="Magalhaes I.L.F."/>
            <person name="Oliveira U."/>
            <person name="Santos F.R."/>
            <person name="Vidigal T.H.D.A."/>
            <person name="Brescovit A.D."/>
            <person name="Santos A.J."/>
        </authorList>
    </citation>
    <scope>NUCLEOTIDE SEQUENCE</scope>
    <source>
        <tissue evidence="1">Shoot tissue taken approximately 20 cm above the soil surface</tissue>
    </source>
</reference>
<reference evidence="1" key="2">
    <citation type="journal article" date="2015" name="Data Brief">
        <title>Shoot transcriptome of the giant reed, Arundo donax.</title>
        <authorList>
            <person name="Barrero R.A."/>
            <person name="Guerrero F.D."/>
            <person name="Moolhuijzen P."/>
            <person name="Goolsby J.A."/>
            <person name="Tidwell J."/>
            <person name="Bellgard S.E."/>
            <person name="Bellgard M.I."/>
        </authorList>
    </citation>
    <scope>NUCLEOTIDE SEQUENCE</scope>
    <source>
        <tissue evidence="1">Shoot tissue taken approximately 20 cm above the soil surface</tissue>
    </source>
</reference>
<accession>A0A0A8Y2C0</accession>
<organism evidence="1">
    <name type="scientific">Arundo donax</name>
    <name type="common">Giant reed</name>
    <name type="synonym">Donax arundinaceus</name>
    <dbReference type="NCBI Taxonomy" id="35708"/>
    <lineage>
        <taxon>Eukaryota</taxon>
        <taxon>Viridiplantae</taxon>
        <taxon>Streptophyta</taxon>
        <taxon>Embryophyta</taxon>
        <taxon>Tracheophyta</taxon>
        <taxon>Spermatophyta</taxon>
        <taxon>Magnoliopsida</taxon>
        <taxon>Liliopsida</taxon>
        <taxon>Poales</taxon>
        <taxon>Poaceae</taxon>
        <taxon>PACMAD clade</taxon>
        <taxon>Arundinoideae</taxon>
        <taxon>Arundineae</taxon>
        <taxon>Arundo</taxon>
    </lineage>
</organism>
<evidence type="ECO:0000313" key="1">
    <source>
        <dbReference type="EMBL" id="JAD17877.1"/>
    </source>
</evidence>
<dbReference type="AlphaFoldDB" id="A0A0A8Y2C0"/>
<dbReference type="EMBL" id="GBRH01280018">
    <property type="protein sequence ID" value="JAD17877.1"/>
    <property type="molecule type" value="Transcribed_RNA"/>
</dbReference>
<proteinExistence type="predicted"/>
<protein>
    <submittedName>
        <fullName evidence="1">Uncharacterized protein</fullName>
    </submittedName>
</protein>